<keyword evidence="1" id="KW-0812">Transmembrane</keyword>
<proteinExistence type="predicted"/>
<keyword evidence="1" id="KW-0472">Membrane</keyword>
<accession>A0A1I1WNN9</accession>
<keyword evidence="3" id="KW-1185">Reference proteome</keyword>
<gene>
    <name evidence="2" type="ORF">SAMN04487819_105277</name>
</gene>
<keyword evidence="1" id="KW-1133">Transmembrane helix</keyword>
<evidence type="ECO:0000256" key="1">
    <source>
        <dbReference type="SAM" id="Phobius"/>
    </source>
</evidence>
<organism evidence="2 3">
    <name type="scientific">Actinopolyspora alba</name>
    <dbReference type="NCBI Taxonomy" id="673379"/>
    <lineage>
        <taxon>Bacteria</taxon>
        <taxon>Bacillati</taxon>
        <taxon>Actinomycetota</taxon>
        <taxon>Actinomycetes</taxon>
        <taxon>Actinopolysporales</taxon>
        <taxon>Actinopolysporaceae</taxon>
        <taxon>Actinopolyspora</taxon>
        <taxon>Actinopolyspora alba group</taxon>
    </lineage>
</organism>
<sequence>MLNVVVMWIVGLIALLVGILLVVSGNHLIAGCVLLAWTVVDSVVSSVRRRKIHAEFRERFPTSDDVALSLDREKIRRLRDDEGKVQAVRQVRRDVPGTPLVEAANLVDKL</sequence>
<dbReference type="AlphaFoldDB" id="A0A1I1WNN9"/>
<feature type="transmembrane region" description="Helical" evidence="1">
    <location>
        <begin position="28"/>
        <end position="47"/>
    </location>
</feature>
<reference evidence="3" key="1">
    <citation type="submission" date="2016-10" db="EMBL/GenBank/DDBJ databases">
        <authorList>
            <person name="Varghese N."/>
            <person name="Submissions S."/>
        </authorList>
    </citation>
    <scope>NUCLEOTIDE SEQUENCE [LARGE SCALE GENOMIC DNA]</scope>
    <source>
        <strain evidence="3">DSM 45004</strain>
    </source>
</reference>
<protein>
    <submittedName>
        <fullName evidence="2">Uncharacterized protein</fullName>
    </submittedName>
</protein>
<dbReference type="Proteomes" id="UP000198716">
    <property type="component" value="Unassembled WGS sequence"/>
</dbReference>
<evidence type="ECO:0000313" key="2">
    <source>
        <dbReference type="EMBL" id="SFD94720.1"/>
    </source>
</evidence>
<evidence type="ECO:0000313" key="3">
    <source>
        <dbReference type="Proteomes" id="UP000198716"/>
    </source>
</evidence>
<name>A0A1I1WNN9_9ACTN</name>
<feature type="transmembrane region" description="Helical" evidence="1">
    <location>
        <begin position="5"/>
        <end position="22"/>
    </location>
</feature>
<dbReference type="EMBL" id="FOMZ01000005">
    <property type="protein sequence ID" value="SFD94720.1"/>
    <property type="molecule type" value="Genomic_DNA"/>
</dbReference>